<dbReference type="PRINTS" id="PR00455">
    <property type="entry name" value="HTHTETR"/>
</dbReference>
<evidence type="ECO:0000256" key="1">
    <source>
        <dbReference type="ARBA" id="ARBA00023125"/>
    </source>
</evidence>
<dbReference type="Proteomes" id="UP000192468">
    <property type="component" value="Unassembled WGS sequence"/>
</dbReference>
<name>A0A1W1XN51_9CLOT</name>
<evidence type="ECO:0000259" key="3">
    <source>
        <dbReference type="PROSITE" id="PS50977"/>
    </source>
</evidence>
<evidence type="ECO:0000313" key="5">
    <source>
        <dbReference type="Proteomes" id="UP000192468"/>
    </source>
</evidence>
<dbReference type="GO" id="GO:0003677">
    <property type="term" value="F:DNA binding"/>
    <property type="evidence" value="ECO:0007669"/>
    <property type="project" value="UniProtKB-UniRule"/>
</dbReference>
<feature type="domain" description="HTH tetR-type" evidence="3">
    <location>
        <begin position="6"/>
        <end position="66"/>
    </location>
</feature>
<proteinExistence type="predicted"/>
<keyword evidence="5" id="KW-1185">Reference proteome</keyword>
<dbReference type="Gene3D" id="1.10.357.10">
    <property type="entry name" value="Tetracycline Repressor, domain 2"/>
    <property type="match status" value="1"/>
</dbReference>
<dbReference type="STRING" id="1121291.SAMN02745134_02439"/>
<dbReference type="PANTHER" id="PTHR43479:SF11">
    <property type="entry name" value="ACREF_ENVCD OPERON REPRESSOR-RELATED"/>
    <property type="match status" value="1"/>
</dbReference>
<sequence>MQYLKEDVRKKILSSALTEFEANGYIGASMRDIASRSGIALGSTYRYFKNKEELFNTLIEPVYDKMISYLNKIQVKLNNSTVENCDQTVEFMEDILNKIIEFVKDSSNELLIVFNKSKGSKYENFKEELVTLTNNIFIRATNENLKKEECDRIIIYTIAHDLIEGVSFILQQHYDGEKVKVLINKLLHFYIKNLGKRFQTA</sequence>
<gene>
    <name evidence="4" type="ORF">SAMN02745134_02439</name>
</gene>
<dbReference type="OrthoDB" id="494991at2"/>
<organism evidence="4 5">
    <name type="scientific">Clostridium acidisoli DSM 12555</name>
    <dbReference type="NCBI Taxonomy" id="1121291"/>
    <lineage>
        <taxon>Bacteria</taxon>
        <taxon>Bacillati</taxon>
        <taxon>Bacillota</taxon>
        <taxon>Clostridia</taxon>
        <taxon>Eubacteriales</taxon>
        <taxon>Clostridiaceae</taxon>
        <taxon>Clostridium</taxon>
    </lineage>
</organism>
<protein>
    <submittedName>
        <fullName evidence="4">Transcriptional regulator, TetR family</fullName>
    </submittedName>
</protein>
<reference evidence="4 5" key="1">
    <citation type="submission" date="2017-04" db="EMBL/GenBank/DDBJ databases">
        <authorList>
            <person name="Afonso C.L."/>
            <person name="Miller P.J."/>
            <person name="Scott M.A."/>
            <person name="Spackman E."/>
            <person name="Goraichik I."/>
            <person name="Dimitrov K.M."/>
            <person name="Suarez D.L."/>
            <person name="Swayne D.E."/>
        </authorList>
    </citation>
    <scope>NUCLEOTIDE SEQUENCE [LARGE SCALE GENOMIC DNA]</scope>
    <source>
        <strain evidence="4 5">DSM 12555</strain>
    </source>
</reference>
<feature type="DNA-binding region" description="H-T-H motif" evidence="2">
    <location>
        <begin position="29"/>
        <end position="48"/>
    </location>
</feature>
<dbReference type="InterPro" id="IPR050624">
    <property type="entry name" value="HTH-type_Tx_Regulator"/>
</dbReference>
<dbReference type="InterPro" id="IPR001647">
    <property type="entry name" value="HTH_TetR"/>
</dbReference>
<evidence type="ECO:0000256" key="2">
    <source>
        <dbReference type="PROSITE-ProRule" id="PRU00335"/>
    </source>
</evidence>
<dbReference type="PANTHER" id="PTHR43479">
    <property type="entry name" value="ACREF/ENVCD OPERON REPRESSOR-RELATED"/>
    <property type="match status" value="1"/>
</dbReference>
<evidence type="ECO:0000313" key="4">
    <source>
        <dbReference type="EMBL" id="SMC25419.1"/>
    </source>
</evidence>
<dbReference type="RefSeq" id="WP_084116267.1">
    <property type="nucleotide sequence ID" value="NZ_FWXH01000009.1"/>
</dbReference>
<keyword evidence="1 2" id="KW-0238">DNA-binding</keyword>
<dbReference type="Pfam" id="PF00440">
    <property type="entry name" value="TetR_N"/>
    <property type="match status" value="1"/>
</dbReference>
<accession>A0A1W1XN51</accession>
<dbReference type="EMBL" id="FWXH01000009">
    <property type="protein sequence ID" value="SMC25419.1"/>
    <property type="molecule type" value="Genomic_DNA"/>
</dbReference>
<dbReference type="AlphaFoldDB" id="A0A1W1XN51"/>
<dbReference type="SUPFAM" id="SSF46689">
    <property type="entry name" value="Homeodomain-like"/>
    <property type="match status" value="1"/>
</dbReference>
<dbReference type="InterPro" id="IPR009057">
    <property type="entry name" value="Homeodomain-like_sf"/>
</dbReference>
<dbReference type="PROSITE" id="PS50977">
    <property type="entry name" value="HTH_TETR_2"/>
    <property type="match status" value="1"/>
</dbReference>